<accession>S7VV09</accession>
<name>S7VV09_9FLAO</name>
<keyword evidence="1" id="KW-1133">Transmembrane helix</keyword>
<dbReference type="AlphaFoldDB" id="S7VV09"/>
<evidence type="ECO:0000256" key="1">
    <source>
        <dbReference type="SAM" id="Phobius"/>
    </source>
</evidence>
<evidence type="ECO:0000313" key="2">
    <source>
        <dbReference type="EMBL" id="EPR73906.1"/>
    </source>
</evidence>
<organism evidence="2 3">
    <name type="scientific">Winogradskyella psychrotolerans RS-3</name>
    <dbReference type="NCBI Taxonomy" id="641526"/>
    <lineage>
        <taxon>Bacteria</taxon>
        <taxon>Pseudomonadati</taxon>
        <taxon>Bacteroidota</taxon>
        <taxon>Flavobacteriia</taxon>
        <taxon>Flavobacteriales</taxon>
        <taxon>Flavobacteriaceae</taxon>
        <taxon>Winogradskyella</taxon>
    </lineage>
</organism>
<protein>
    <submittedName>
        <fullName evidence="2">Potassium uptake protein TrkH</fullName>
    </submittedName>
</protein>
<dbReference type="STRING" id="641526.ADIWIN_1076"/>
<keyword evidence="1" id="KW-0812">Transmembrane</keyword>
<dbReference type="EMBL" id="ATMR01000077">
    <property type="protein sequence ID" value="EPR73906.1"/>
    <property type="molecule type" value="Genomic_DNA"/>
</dbReference>
<dbReference type="Proteomes" id="UP000014962">
    <property type="component" value="Unassembled WGS sequence"/>
</dbReference>
<evidence type="ECO:0000313" key="3">
    <source>
        <dbReference type="Proteomes" id="UP000014962"/>
    </source>
</evidence>
<keyword evidence="1" id="KW-0472">Membrane</keyword>
<sequence length="38" mass="4642">MIYSCWLLVVGCWLLVVGCWLLVENRILNWNLKLMFWI</sequence>
<feature type="transmembrane region" description="Helical" evidence="1">
    <location>
        <begin position="6"/>
        <end position="23"/>
    </location>
</feature>
<keyword evidence="3" id="KW-1185">Reference proteome</keyword>
<proteinExistence type="predicted"/>
<gene>
    <name evidence="2" type="ORF">ADIWIN_1076</name>
</gene>
<reference evidence="2 3" key="1">
    <citation type="journal article" date="2013" name="Genome Announc.">
        <title>Draft Genome Sequence of Winogradskyella psychrotolerans RS-3T, Isolated from the Marine Transect of Kongsfjorden, Ny-Alesund, Svalbard, Arctic Ocean.</title>
        <authorList>
            <person name="Kumar Pinnaka A."/>
            <person name="Ara S."/>
            <person name="Singh A."/>
            <person name="Shivaji S."/>
        </authorList>
    </citation>
    <scope>NUCLEOTIDE SEQUENCE [LARGE SCALE GENOMIC DNA]</scope>
    <source>
        <strain evidence="2 3">RS-3</strain>
    </source>
</reference>
<comment type="caution">
    <text evidence="2">The sequence shown here is derived from an EMBL/GenBank/DDBJ whole genome shotgun (WGS) entry which is preliminary data.</text>
</comment>